<feature type="signal peptide" evidence="2">
    <location>
        <begin position="1"/>
        <end position="39"/>
    </location>
</feature>
<reference evidence="4" key="1">
    <citation type="submission" date="2021-01" db="EMBL/GenBank/DDBJ databases">
        <title>Ramlibacter sp. strain AW1 16S ribosomal RNA gene Genome sequencing and assembly.</title>
        <authorList>
            <person name="Kang M."/>
        </authorList>
    </citation>
    <scope>NUCLEOTIDE SEQUENCE</scope>
    <source>
        <strain evidence="4">AW1</strain>
    </source>
</reference>
<evidence type="ECO:0000256" key="2">
    <source>
        <dbReference type="SAM" id="SignalP"/>
    </source>
</evidence>
<organism evidence="4 5">
    <name type="scientific">Ramlibacter aurantiacus</name>
    <dbReference type="NCBI Taxonomy" id="2801330"/>
    <lineage>
        <taxon>Bacteria</taxon>
        <taxon>Pseudomonadati</taxon>
        <taxon>Pseudomonadota</taxon>
        <taxon>Betaproteobacteria</taxon>
        <taxon>Burkholderiales</taxon>
        <taxon>Comamonadaceae</taxon>
        <taxon>Ramlibacter</taxon>
    </lineage>
</organism>
<comment type="caution">
    <text evidence="4">The sequence shown here is derived from an EMBL/GenBank/DDBJ whole genome shotgun (WGS) entry which is preliminary data.</text>
</comment>
<dbReference type="PANTHER" id="PTHR38731">
    <property type="entry name" value="LIPL45-RELATED LIPOPROTEIN-RELATED"/>
    <property type="match status" value="1"/>
</dbReference>
<accession>A0A936ZI68</accession>
<feature type="region of interest" description="Disordered" evidence="1">
    <location>
        <begin position="322"/>
        <end position="345"/>
    </location>
</feature>
<feature type="domain" description="FecR protein" evidence="3">
    <location>
        <begin position="220"/>
        <end position="303"/>
    </location>
</feature>
<dbReference type="InterPro" id="IPR006860">
    <property type="entry name" value="FecR"/>
</dbReference>
<protein>
    <submittedName>
        <fullName evidence="4">FecR domain-containing protein</fullName>
    </submittedName>
</protein>
<dbReference type="EMBL" id="JAEQNA010000002">
    <property type="protein sequence ID" value="MBL0420317.1"/>
    <property type="molecule type" value="Genomic_DNA"/>
</dbReference>
<feature type="compositionally biased region" description="Polar residues" evidence="1">
    <location>
        <begin position="329"/>
        <end position="341"/>
    </location>
</feature>
<gene>
    <name evidence="4" type="ORF">JI739_08170</name>
</gene>
<dbReference type="RefSeq" id="WP_201683403.1">
    <property type="nucleotide sequence ID" value="NZ_JAEQNA010000002.1"/>
</dbReference>
<dbReference type="Pfam" id="PF04773">
    <property type="entry name" value="FecR"/>
    <property type="match status" value="2"/>
</dbReference>
<evidence type="ECO:0000256" key="1">
    <source>
        <dbReference type="SAM" id="MobiDB-lite"/>
    </source>
</evidence>
<evidence type="ECO:0000259" key="3">
    <source>
        <dbReference type="Pfam" id="PF04773"/>
    </source>
</evidence>
<sequence>MPVTRAPAPVSAGGRRAWRAVLAVLAVGLLLLAAPTASAQSPIGQVTRLQGLTSAQQAGAGARFLVAGDPVFEGDTLVTGGQGFAVVTLHDGTAFTLRPGTAFVLERFELAAAGAEAAWFRLLRGGVRAVTGMIARRQPEAFALHTPTASIGVRGTRFDARLCGEDCRDAARAPVPGGAGAVALPVVARAVQLSGVATAFTQDRVSRPLAMGGALFEGEEVRTGVGTVLVLAFRDHSVVSVAPATVLRISAFSWEQPQRSSNVALDLLRGGLRVLTGSVGKQSPEAVKIKTATSVIGIRGTGMDIICEGPCIDPSLVLEAGGEPASASARHQQAGGSSEPGSQVAARPEDGLFMRTWDGLPYFERGPLDVPLDRVGHIGGDGLPRVLREVPAFLDALPVARPDRVPIEWDRVFGATDPGGADGLYVGVRQGHVVLQSGNRRLDLAAGETGWSGTPGQAERTREAPSFLSDDATPEPDADIPESPITQLFQIRQATGSDICYR</sequence>
<feature type="chain" id="PRO_5038003196" evidence="2">
    <location>
        <begin position="40"/>
        <end position="502"/>
    </location>
</feature>
<keyword evidence="5" id="KW-1185">Reference proteome</keyword>
<evidence type="ECO:0000313" key="4">
    <source>
        <dbReference type="EMBL" id="MBL0420317.1"/>
    </source>
</evidence>
<dbReference type="AlphaFoldDB" id="A0A936ZI68"/>
<dbReference type="Proteomes" id="UP000613011">
    <property type="component" value="Unassembled WGS sequence"/>
</dbReference>
<keyword evidence="2" id="KW-0732">Signal</keyword>
<proteinExistence type="predicted"/>
<evidence type="ECO:0000313" key="5">
    <source>
        <dbReference type="Proteomes" id="UP000613011"/>
    </source>
</evidence>
<feature type="domain" description="FecR protein" evidence="3">
    <location>
        <begin position="75"/>
        <end position="161"/>
    </location>
</feature>
<name>A0A936ZI68_9BURK</name>
<feature type="region of interest" description="Disordered" evidence="1">
    <location>
        <begin position="446"/>
        <end position="484"/>
    </location>
</feature>